<evidence type="ECO:0000313" key="3">
    <source>
        <dbReference type="EMBL" id="MBC8537579.1"/>
    </source>
</evidence>
<evidence type="ECO:0000313" key="4">
    <source>
        <dbReference type="Proteomes" id="UP000617951"/>
    </source>
</evidence>
<dbReference type="SUPFAM" id="SSF55144">
    <property type="entry name" value="LigT-like"/>
    <property type="match status" value="1"/>
</dbReference>
<organism evidence="3 4">
    <name type="scientific">Guopingia tenuis</name>
    <dbReference type="NCBI Taxonomy" id="2763656"/>
    <lineage>
        <taxon>Bacteria</taxon>
        <taxon>Bacillati</taxon>
        <taxon>Bacillota</taxon>
        <taxon>Clostridia</taxon>
        <taxon>Christensenellales</taxon>
        <taxon>Christensenellaceae</taxon>
        <taxon>Guopingia</taxon>
    </lineage>
</organism>
<feature type="active site" description="Proton donor" evidence="2">
    <location>
        <position position="40"/>
    </location>
</feature>
<dbReference type="Gene3D" id="3.90.1140.10">
    <property type="entry name" value="Cyclic phosphodiesterase"/>
    <property type="match status" value="1"/>
</dbReference>
<dbReference type="InterPro" id="IPR004175">
    <property type="entry name" value="RNA_CPDase"/>
</dbReference>
<comment type="caution">
    <text evidence="3">The sequence shown here is derived from an EMBL/GenBank/DDBJ whole genome shotgun (WGS) entry which is preliminary data.</text>
</comment>
<dbReference type="AlphaFoldDB" id="A0A926DGX3"/>
<dbReference type="EC" id="3.1.4.58" evidence="2"/>
<keyword evidence="1 2" id="KW-0378">Hydrolase</keyword>
<dbReference type="PANTHER" id="PTHR35561">
    <property type="entry name" value="RNA 2',3'-CYCLIC PHOSPHODIESTERASE"/>
    <property type="match status" value="1"/>
</dbReference>
<keyword evidence="4" id="KW-1185">Reference proteome</keyword>
<protein>
    <recommendedName>
        <fullName evidence="2">RNA 2',3'-cyclic phosphodiesterase</fullName>
        <shortName evidence="2">RNA 2',3'-CPDase</shortName>
        <ecNumber evidence="2">3.1.4.58</ecNumber>
    </recommendedName>
</protein>
<feature type="short sequence motif" description="HXTX 2" evidence="2">
    <location>
        <begin position="123"/>
        <end position="126"/>
    </location>
</feature>
<accession>A0A926DGX3</accession>
<gene>
    <name evidence="3" type="primary">thpR</name>
    <name evidence="3" type="ORF">H8693_01375</name>
</gene>
<dbReference type="EMBL" id="JACRSS010000001">
    <property type="protein sequence ID" value="MBC8537579.1"/>
    <property type="molecule type" value="Genomic_DNA"/>
</dbReference>
<comment type="similarity">
    <text evidence="2">Belongs to the 2H phosphoesterase superfamily. ThpR family.</text>
</comment>
<dbReference type="Proteomes" id="UP000617951">
    <property type="component" value="Unassembled WGS sequence"/>
</dbReference>
<evidence type="ECO:0000256" key="2">
    <source>
        <dbReference type="HAMAP-Rule" id="MF_01940"/>
    </source>
</evidence>
<feature type="short sequence motif" description="HXTX 1" evidence="2">
    <location>
        <begin position="40"/>
        <end position="43"/>
    </location>
</feature>
<dbReference type="RefSeq" id="WP_178621904.1">
    <property type="nucleotide sequence ID" value="NZ_JACRSS010000001.1"/>
</dbReference>
<comment type="catalytic activity">
    <reaction evidence="2">
        <text>a 3'-end 2',3'-cyclophospho-ribonucleotide-RNA + H2O = a 3'-end 2'-phospho-ribonucleotide-RNA + H(+)</text>
        <dbReference type="Rhea" id="RHEA:11828"/>
        <dbReference type="Rhea" id="RHEA-COMP:10464"/>
        <dbReference type="Rhea" id="RHEA-COMP:17353"/>
        <dbReference type="ChEBI" id="CHEBI:15377"/>
        <dbReference type="ChEBI" id="CHEBI:15378"/>
        <dbReference type="ChEBI" id="CHEBI:83064"/>
        <dbReference type="ChEBI" id="CHEBI:173113"/>
        <dbReference type="EC" id="3.1.4.58"/>
    </reaction>
</comment>
<dbReference type="GO" id="GO:0008664">
    <property type="term" value="F:RNA 2',3'-cyclic 3'-phosphodiesterase activity"/>
    <property type="evidence" value="ECO:0007669"/>
    <property type="project" value="UniProtKB-EC"/>
</dbReference>
<proteinExistence type="inferred from homology"/>
<feature type="active site" description="Proton acceptor" evidence="2">
    <location>
        <position position="123"/>
    </location>
</feature>
<dbReference type="NCBIfam" id="TIGR02258">
    <property type="entry name" value="2_5_ligase"/>
    <property type="match status" value="1"/>
</dbReference>
<dbReference type="Pfam" id="PF13563">
    <property type="entry name" value="2_5_RNA_ligase2"/>
    <property type="match status" value="1"/>
</dbReference>
<comment type="function">
    <text evidence="2">Hydrolyzes RNA 2',3'-cyclic phosphodiester to an RNA 2'-phosphomonoester.</text>
</comment>
<evidence type="ECO:0000256" key="1">
    <source>
        <dbReference type="ARBA" id="ARBA00022801"/>
    </source>
</evidence>
<reference evidence="3" key="1">
    <citation type="submission" date="2020-08" db="EMBL/GenBank/DDBJ databases">
        <title>Genome public.</title>
        <authorList>
            <person name="Liu C."/>
            <person name="Sun Q."/>
        </authorList>
    </citation>
    <scope>NUCLEOTIDE SEQUENCE</scope>
    <source>
        <strain evidence="3">NSJ-63</strain>
    </source>
</reference>
<dbReference type="PANTHER" id="PTHR35561:SF1">
    <property type="entry name" value="RNA 2',3'-CYCLIC PHOSPHODIESTERASE"/>
    <property type="match status" value="1"/>
</dbReference>
<dbReference type="GO" id="GO:0004113">
    <property type="term" value="F:2',3'-cyclic-nucleotide 3'-phosphodiesterase activity"/>
    <property type="evidence" value="ECO:0007669"/>
    <property type="project" value="InterPro"/>
</dbReference>
<dbReference type="InterPro" id="IPR009097">
    <property type="entry name" value="Cyclic_Pdiesterase"/>
</dbReference>
<name>A0A926DGX3_9FIRM</name>
<dbReference type="HAMAP" id="MF_01940">
    <property type="entry name" value="RNA_CPDase"/>
    <property type="match status" value="1"/>
</dbReference>
<sequence>MRLFIACQFSREAQQEIERVRDELRRHAEKGNFTRSENFHLTLAFLGEIGEEKIDSIKWCMKQSAGPDFNMKLRGMGCFPQKDGGLYWMGVQAPPELYALRENLYRLLRQEGFCLDPRPFRPHITLGRRIRMDQPTKTIRMVPIISHVNHIFLMQSQRIHDKLVYKEIWKTPLGLKDGPEQR</sequence>